<evidence type="ECO:0000256" key="1">
    <source>
        <dbReference type="SAM" id="Phobius"/>
    </source>
</evidence>
<dbReference type="AlphaFoldDB" id="A0A380Q9U7"/>
<sequence length="139" mass="15475">MAEKKKKTRSPSSSVDPATQYAMDVTAGTILAGPDIRHSCARHLRDLEFGPARGLMWDVESASRAIDFFAKILKLNGGEHEGKPFILLAWQCFVVGSIIVLSLLFRYCRRIWLLGGWTADCLNTHIQRTAGSGLFRLKP</sequence>
<evidence type="ECO:0000313" key="2">
    <source>
        <dbReference type="EMBL" id="SUP83750.1"/>
    </source>
</evidence>
<keyword evidence="1" id="KW-1133">Transmembrane helix</keyword>
<accession>A0A380Q9U7</accession>
<organism evidence="2 3">
    <name type="scientific">Yersinia pseudotuberculosis</name>
    <dbReference type="NCBI Taxonomy" id="633"/>
    <lineage>
        <taxon>Bacteria</taxon>
        <taxon>Pseudomonadati</taxon>
        <taxon>Pseudomonadota</taxon>
        <taxon>Gammaproteobacteria</taxon>
        <taxon>Enterobacterales</taxon>
        <taxon>Yersiniaceae</taxon>
        <taxon>Yersinia</taxon>
    </lineage>
</organism>
<dbReference type="InterPro" id="IPR005021">
    <property type="entry name" value="Terminase_largesu-like"/>
</dbReference>
<reference evidence="2 3" key="1">
    <citation type="submission" date="2018-06" db="EMBL/GenBank/DDBJ databases">
        <authorList>
            <consortium name="Pathogen Informatics"/>
            <person name="Doyle S."/>
        </authorList>
    </citation>
    <scope>NUCLEOTIDE SEQUENCE [LARGE SCALE GENOMIC DNA]</scope>
    <source>
        <strain evidence="2 3">NCTC8580</strain>
    </source>
</reference>
<dbReference type="PANTHER" id="PTHR41287">
    <property type="match status" value="1"/>
</dbReference>
<evidence type="ECO:0000313" key="3">
    <source>
        <dbReference type="Proteomes" id="UP000255087"/>
    </source>
</evidence>
<dbReference type="EMBL" id="UHJC01000001">
    <property type="protein sequence ID" value="SUP83750.1"/>
    <property type="molecule type" value="Genomic_DNA"/>
</dbReference>
<feature type="transmembrane region" description="Helical" evidence="1">
    <location>
        <begin position="85"/>
        <end position="105"/>
    </location>
</feature>
<name>A0A380Q9U7_YERPU</name>
<dbReference type="PANTHER" id="PTHR41287:SF1">
    <property type="entry name" value="PROTEIN YMFN"/>
    <property type="match status" value="1"/>
</dbReference>
<keyword evidence="1" id="KW-0812">Transmembrane</keyword>
<dbReference type="Proteomes" id="UP000255087">
    <property type="component" value="Unassembled WGS sequence"/>
</dbReference>
<proteinExistence type="predicted"/>
<gene>
    <name evidence="2" type="ORF">NCTC8580_02701</name>
</gene>
<keyword evidence="1" id="KW-0472">Membrane</keyword>
<protein>
    <submittedName>
        <fullName evidence="2">Phage terminase-like protein, large subunit</fullName>
    </submittedName>
</protein>